<dbReference type="Proteomes" id="UP000198891">
    <property type="component" value="Unassembled WGS sequence"/>
</dbReference>
<dbReference type="EMBL" id="FNPZ01000002">
    <property type="protein sequence ID" value="SDZ14230.1"/>
    <property type="molecule type" value="Genomic_DNA"/>
</dbReference>
<keyword evidence="2" id="KW-1185">Reference proteome</keyword>
<name>A0A1H3QLP8_9MICO</name>
<dbReference type="STRING" id="381665.SAMN05216554_2613"/>
<protein>
    <submittedName>
        <fullName evidence="1">Uncharacterized protein</fullName>
    </submittedName>
</protein>
<proteinExistence type="predicted"/>
<evidence type="ECO:0000313" key="2">
    <source>
        <dbReference type="Proteomes" id="UP000198891"/>
    </source>
</evidence>
<organism evidence="1 2">
    <name type="scientific">Herbiconiux ginsengi</name>
    <dbReference type="NCBI Taxonomy" id="381665"/>
    <lineage>
        <taxon>Bacteria</taxon>
        <taxon>Bacillati</taxon>
        <taxon>Actinomycetota</taxon>
        <taxon>Actinomycetes</taxon>
        <taxon>Micrococcales</taxon>
        <taxon>Microbacteriaceae</taxon>
        <taxon>Herbiconiux</taxon>
    </lineage>
</organism>
<accession>A0A1H3QLP8</accession>
<reference evidence="1 2" key="1">
    <citation type="submission" date="2016-10" db="EMBL/GenBank/DDBJ databases">
        <authorList>
            <person name="de Groot N.N."/>
        </authorList>
    </citation>
    <scope>NUCLEOTIDE SEQUENCE [LARGE SCALE GENOMIC DNA]</scope>
    <source>
        <strain evidence="1 2">CGMCC 4.3491</strain>
    </source>
</reference>
<evidence type="ECO:0000313" key="1">
    <source>
        <dbReference type="EMBL" id="SDZ14230.1"/>
    </source>
</evidence>
<dbReference type="RefSeq" id="WP_092554277.1">
    <property type="nucleotide sequence ID" value="NZ_FNPZ01000002.1"/>
</dbReference>
<sequence length="147" mass="15492">MDACTRLCSVADEVAARAIASRATPRRFLVEFGRAAAGVRTGPLWLIDAARGGRNRLPGRGFAAEFDDSTRGQARHFAGIVAVAARIGPAPARWASVHLGRDHPDSADGRLTDAAIEFTRLVASGRLPLGDVSTWIAHRLCAAPPAA</sequence>
<dbReference type="OrthoDB" id="5004913at2"/>
<gene>
    <name evidence="1" type="ORF">SAMN05216554_2613</name>
</gene>
<dbReference type="AlphaFoldDB" id="A0A1H3QLP8"/>